<name>A0A7I7SJA6_9MYCO</name>
<reference evidence="3 4" key="1">
    <citation type="submission" date="2017-04" db="EMBL/GenBank/DDBJ databases">
        <title>The new phylogeny of genus Mycobacterium.</title>
        <authorList>
            <person name="Tortoli E."/>
            <person name="Trovato A."/>
            <person name="Cirillo D.M."/>
        </authorList>
    </citation>
    <scope>NUCLEOTIDE SEQUENCE [LARGE SCALE GENOMIC DNA]</scope>
    <source>
        <strain evidence="3 4">KCTC 19819</strain>
    </source>
</reference>
<dbReference type="InterPro" id="IPR055797">
    <property type="entry name" value="DUF7373"/>
</dbReference>
<protein>
    <submittedName>
        <fullName evidence="3">Uncharacterized protein</fullName>
    </submittedName>
</protein>
<evidence type="ECO:0000313" key="4">
    <source>
        <dbReference type="Proteomes" id="UP000193577"/>
    </source>
</evidence>
<dbReference type="Pfam" id="PF24092">
    <property type="entry name" value="DUF7373_C"/>
    <property type="match status" value="1"/>
</dbReference>
<dbReference type="AlphaFoldDB" id="A0A7I7SJA6"/>
<evidence type="ECO:0000259" key="1">
    <source>
        <dbReference type="Pfam" id="PF24088"/>
    </source>
</evidence>
<dbReference type="InterPro" id="IPR056463">
    <property type="entry name" value="DUF7373_C"/>
</dbReference>
<dbReference type="Proteomes" id="UP000193577">
    <property type="component" value="Unassembled WGS sequence"/>
</dbReference>
<organism evidence="3 4">
    <name type="scientific">Mycolicibacillus koreensis</name>
    <dbReference type="NCBI Taxonomy" id="1069220"/>
    <lineage>
        <taxon>Bacteria</taxon>
        <taxon>Bacillati</taxon>
        <taxon>Actinomycetota</taxon>
        <taxon>Actinomycetes</taxon>
        <taxon>Mycobacteriales</taxon>
        <taxon>Mycobacteriaceae</taxon>
        <taxon>Mycolicibacillus</taxon>
    </lineage>
</organism>
<gene>
    <name evidence="3" type="ORF">B8W67_06655</name>
</gene>
<comment type="caution">
    <text evidence="3">The sequence shown here is derived from an EMBL/GenBank/DDBJ whole genome shotgun (WGS) entry which is preliminary data.</text>
</comment>
<proteinExistence type="predicted"/>
<keyword evidence="4" id="KW-1185">Reference proteome</keyword>
<evidence type="ECO:0000313" key="3">
    <source>
        <dbReference type="EMBL" id="OSC34415.1"/>
    </source>
</evidence>
<feature type="domain" description="DUF7373" evidence="1">
    <location>
        <begin position="58"/>
        <end position="256"/>
    </location>
</feature>
<feature type="domain" description="DUF7373" evidence="2">
    <location>
        <begin position="261"/>
        <end position="404"/>
    </location>
</feature>
<dbReference type="PROSITE" id="PS51257">
    <property type="entry name" value="PROKAR_LIPOPROTEIN"/>
    <property type="match status" value="1"/>
</dbReference>
<evidence type="ECO:0000259" key="2">
    <source>
        <dbReference type="Pfam" id="PF24092"/>
    </source>
</evidence>
<dbReference type="Pfam" id="PF24088">
    <property type="entry name" value="DUF7373"/>
    <property type="match status" value="1"/>
</dbReference>
<accession>A0A7I7SJA6</accession>
<sequence length="406" mass="43249">MVATRLVVTLSLLALGAATLTGCSQTLPGHVAKRPDHADVDGLNPGNYPTEPRPDLGRAADQGIYVEARRMADFMTMPFEVNADLTGGIGLLSVFNGPFKGATAVGTILDTVFPASAATNYVTGFMVSRTRGGDHNLVAQSAVLRYQSPDDAVAAATELGVKGGPDPNRYPDNTTPSFDPIAIAGHPDARALRYGSGNVTVVSYTPHGPFLLVQQVYSTTDKDEPARLVTAFLDKQIPLIDTFKPTPVDKIPDLPLDPTGLLARTMEPEIDIRGKFRFGTYGVRGFLSYSDDPSDDEKLLTDAGVTDIALSGADVYHARDAAGAEKIIAKWAEVRGTGTEWAAMEPVPGIEGSRCHKQEDKPGTDDAKTYYACLFTVGDYAVDVAATQKAQIVQKASAQYLLLTAK</sequence>
<dbReference type="EMBL" id="NCXO01000010">
    <property type="protein sequence ID" value="OSC34415.1"/>
    <property type="molecule type" value="Genomic_DNA"/>
</dbReference>